<evidence type="ECO:0000313" key="8">
    <source>
        <dbReference type="Proteomes" id="UP000001941"/>
    </source>
</evidence>
<feature type="domain" description="PKD" evidence="6">
    <location>
        <begin position="940"/>
        <end position="1011"/>
    </location>
</feature>
<sequence>MHERPLYYVFALFVALLMVNLVSPVFGDGEVNVEGIVTFDVSANASFIDVSNPPVSVNYTAIISPESSHIADWYQWSIKERYATTNFLEVITTSPINWIVCNFTNVGQYDLKCNAYNNSNPQAFNPVNKTFGFVTAYLPVSANFTNTSTTGVLPLCVTFTDNSTGGPTDRAWQLNDGLGNQTINPATTCYSTNGTKVINYTVWNRSYDSPFYPDGGLRVNSSISRSIYIDSRDDISTIFTTNISSFTEQAKGQVPLCLQFFNNSTSDYRDTLHFNWTFGDGNTSTTEHPIHTYYTPGLYPVSLNVSGNWSSNLTTRTNYVNAYLPISANFSSNPITTCLQPVFPVTYSFTTNATQVGYSNPDRYNWSFDDGSSNITTRDATHIFNLPGLYNVTLTTLNTTHDINQSERKQIHVTGLYANFTSDKLVGYQNTTGESIPVNFTSNSTDVFGATYYHWDFGNGGSSIQPNAKTTYNSPGNYTVNFTVGNSCNQYNSTQKIITIIERPIANFDYSPKYGTFPLQVQFTDLTTDSPDQYEWNFGDGSSTVTDKNPVHTFNNPGTYLITQVVRNTTVYPIWTNTLTKNIILSEGFNVSFSTNKSRGVSPFTVQFTDLSQPSAWITNWSWNFGDNTPVSTQKNPIHTFYGANNYTINLTVWNTTTGARGSAENTIEVVEPIYPDFMPNRTARMNIYEGVQFTDLSMGNVSDWFWDFGDGNTSDQQNPVNIFPEFKEYLVNLTVYNWYYEDIQSVNYTLNVTEMRAPVADFCADPTTVNTQDYVYFTSHVQGPDISSYFWDFGDGQTSNGTNPSHQYQLPGKYTVSLKVTNPFGEDTAVKTDYISVRGLIPSFISIPSGWAVVNTPVTFIDTSKGSPVQWHWNFGDGTLENLPTNMTTHTYQDIGTFTVNLTVTNWQPVTASTSQQITIVNKTVPQGVDFEVPELQYSGKAPFDVQFEDKTPAQSNVIEWFWEFGDGTNSFEQAPTHRYEKPGQYTVTLTVRNENGTNEKRRVAYVVVL</sequence>
<dbReference type="PANTHER" id="PTHR46730">
    <property type="entry name" value="POLYCYSTIN-1"/>
    <property type="match status" value="1"/>
</dbReference>
<gene>
    <name evidence="7" type="ordered locus">Mhun_1164</name>
</gene>
<evidence type="ECO:0000256" key="1">
    <source>
        <dbReference type="ARBA" id="ARBA00004141"/>
    </source>
</evidence>
<evidence type="ECO:0000256" key="2">
    <source>
        <dbReference type="ARBA" id="ARBA00022692"/>
    </source>
</evidence>
<dbReference type="GO" id="GO:0005261">
    <property type="term" value="F:monoatomic cation channel activity"/>
    <property type="evidence" value="ECO:0007669"/>
    <property type="project" value="TreeGrafter"/>
</dbReference>
<dbReference type="OrthoDB" id="103676at2157"/>
<dbReference type="AlphaFoldDB" id="Q2FP47"/>
<protein>
    <submittedName>
        <fullName evidence="7">PKD</fullName>
    </submittedName>
</protein>
<dbReference type="SUPFAM" id="SSF49299">
    <property type="entry name" value="PKD domain"/>
    <property type="match status" value="10"/>
</dbReference>
<feature type="domain" description="PKD" evidence="6">
    <location>
        <begin position="589"/>
        <end position="670"/>
    </location>
</feature>
<evidence type="ECO:0000256" key="4">
    <source>
        <dbReference type="ARBA" id="ARBA00022989"/>
    </source>
</evidence>
<dbReference type="InterPro" id="IPR013783">
    <property type="entry name" value="Ig-like_fold"/>
</dbReference>
<dbReference type="RefSeq" id="WP_011448190.1">
    <property type="nucleotide sequence ID" value="NC_007796.1"/>
</dbReference>
<dbReference type="InterPro" id="IPR022409">
    <property type="entry name" value="PKD/Chitinase_dom"/>
</dbReference>
<dbReference type="eggNOG" id="arCOG02510">
    <property type="taxonomic scope" value="Archaea"/>
</dbReference>
<dbReference type="GO" id="GO:0006816">
    <property type="term" value="P:calcium ion transport"/>
    <property type="evidence" value="ECO:0007669"/>
    <property type="project" value="TreeGrafter"/>
</dbReference>
<feature type="domain" description="PKD" evidence="6">
    <location>
        <begin position="759"/>
        <end position="838"/>
    </location>
</feature>
<dbReference type="Proteomes" id="UP000001941">
    <property type="component" value="Chromosome"/>
</dbReference>
<dbReference type="CDD" id="cd00146">
    <property type="entry name" value="PKD"/>
    <property type="match status" value="8"/>
</dbReference>
<organism evidence="7 8">
    <name type="scientific">Methanospirillum hungatei JF-1 (strain ATCC 27890 / DSM 864 / NBRC 100397 / JF-1)</name>
    <dbReference type="NCBI Taxonomy" id="323259"/>
    <lineage>
        <taxon>Archaea</taxon>
        <taxon>Methanobacteriati</taxon>
        <taxon>Methanobacteriota</taxon>
        <taxon>Stenosarchaea group</taxon>
        <taxon>Methanomicrobia</taxon>
        <taxon>Methanomicrobiales</taxon>
        <taxon>Methanospirillaceae</taxon>
        <taxon>Methanospirillum</taxon>
    </lineage>
</organism>
<dbReference type="InParanoid" id="Q2FP47"/>
<dbReference type="HOGENOM" id="CLU_294353_0_0_2"/>
<dbReference type="InterPro" id="IPR035986">
    <property type="entry name" value="PKD_dom_sf"/>
</dbReference>
<dbReference type="InterPro" id="IPR000601">
    <property type="entry name" value="PKD_dom"/>
</dbReference>
<dbReference type="FunFam" id="2.60.40.10:FF:000270">
    <property type="entry name" value="Cell surface protein"/>
    <property type="match status" value="2"/>
</dbReference>
<feature type="domain" description="PKD" evidence="6">
    <location>
        <begin position="360"/>
        <end position="399"/>
    </location>
</feature>
<comment type="subcellular location">
    <subcellularLocation>
        <location evidence="1">Membrane</location>
        <topology evidence="1">Multi-pass membrane protein</topology>
    </subcellularLocation>
</comment>
<proteinExistence type="predicted"/>
<feature type="domain" description="PKD" evidence="6">
    <location>
        <begin position="140"/>
        <end position="204"/>
    </location>
</feature>
<evidence type="ECO:0000256" key="3">
    <source>
        <dbReference type="ARBA" id="ARBA00022737"/>
    </source>
</evidence>
<dbReference type="Pfam" id="PF18911">
    <property type="entry name" value="PKD_4"/>
    <property type="match status" value="8"/>
</dbReference>
<dbReference type="EnsemblBacteria" id="ABD40912">
    <property type="protein sequence ID" value="ABD40912"/>
    <property type="gene ID" value="Mhun_1164"/>
</dbReference>
<dbReference type="PROSITE" id="PS50093">
    <property type="entry name" value="PKD"/>
    <property type="match status" value="10"/>
</dbReference>
<dbReference type="GO" id="GO:0005886">
    <property type="term" value="C:plasma membrane"/>
    <property type="evidence" value="ECO:0007669"/>
    <property type="project" value="TreeGrafter"/>
</dbReference>
<feature type="domain" description="PKD" evidence="6">
    <location>
        <begin position="692"/>
        <end position="738"/>
    </location>
</feature>
<feature type="domain" description="PKD" evidence="6">
    <location>
        <begin position="241"/>
        <end position="320"/>
    </location>
</feature>
<name>Q2FP47_METHJ</name>
<feature type="domain" description="PKD" evidence="6">
    <location>
        <begin position="504"/>
        <end position="569"/>
    </location>
</feature>
<keyword evidence="5" id="KW-0472">Membrane</keyword>
<dbReference type="EMBL" id="CP000254">
    <property type="protein sequence ID" value="ABD40912.1"/>
    <property type="molecule type" value="Genomic_DNA"/>
</dbReference>
<reference evidence="8" key="1">
    <citation type="journal article" date="2016" name="Stand. Genomic Sci.">
        <title>Complete genome sequence of Methanospirillum hungatei type strain JF1.</title>
        <authorList>
            <person name="Gunsalus R.P."/>
            <person name="Cook L.E."/>
            <person name="Crable B."/>
            <person name="Rohlin L."/>
            <person name="McDonald E."/>
            <person name="Mouttaki H."/>
            <person name="Sieber J.R."/>
            <person name="Poweleit N."/>
            <person name="Zhou H."/>
            <person name="Lapidus A.L."/>
            <person name="Daligault H.E."/>
            <person name="Land M."/>
            <person name="Gilna P."/>
            <person name="Ivanova N."/>
            <person name="Kyrpides N."/>
            <person name="Culley D.E."/>
            <person name="McInerney M.J."/>
        </authorList>
    </citation>
    <scope>NUCLEOTIDE SEQUENCE [LARGE SCALE GENOMIC DNA]</scope>
    <source>
        <strain evidence="8">ATCC 27890 / DSM 864 / NBRC 100397 / JF-1</strain>
    </source>
</reference>
<keyword evidence="4" id="KW-1133">Transmembrane helix</keyword>
<dbReference type="PANTHER" id="PTHR46730:SF1">
    <property type="entry name" value="PLAT DOMAIN-CONTAINING PROTEIN"/>
    <property type="match status" value="1"/>
</dbReference>
<evidence type="ECO:0000313" key="7">
    <source>
        <dbReference type="EMBL" id="ABD40912.1"/>
    </source>
</evidence>
<dbReference type="GeneID" id="32154790"/>
<evidence type="ECO:0000256" key="5">
    <source>
        <dbReference type="ARBA" id="ARBA00023136"/>
    </source>
</evidence>
<dbReference type="KEGG" id="mhu:Mhun_1164"/>
<feature type="domain" description="PKD" evidence="6">
    <location>
        <begin position="438"/>
        <end position="500"/>
    </location>
</feature>
<keyword evidence="2" id="KW-0812">Transmembrane</keyword>
<feature type="domain" description="PKD" evidence="6">
    <location>
        <begin position="853"/>
        <end position="907"/>
    </location>
</feature>
<dbReference type="SMART" id="SM00089">
    <property type="entry name" value="PKD"/>
    <property type="match status" value="10"/>
</dbReference>
<keyword evidence="8" id="KW-1185">Reference proteome</keyword>
<evidence type="ECO:0000259" key="6">
    <source>
        <dbReference type="PROSITE" id="PS50093"/>
    </source>
</evidence>
<dbReference type="Gene3D" id="2.60.40.10">
    <property type="entry name" value="Immunoglobulins"/>
    <property type="match status" value="10"/>
</dbReference>
<keyword evidence="3" id="KW-0677">Repeat</keyword>
<dbReference type="STRING" id="323259.Mhun_1164"/>
<accession>Q2FP47</accession>
<dbReference type="Pfam" id="PF00801">
    <property type="entry name" value="PKD"/>
    <property type="match status" value="1"/>
</dbReference>